<feature type="domain" description="Peptidase S54 rhomboid" evidence="8">
    <location>
        <begin position="73"/>
        <end position="213"/>
    </location>
</feature>
<keyword evidence="10" id="KW-1185">Reference proteome</keyword>
<evidence type="ECO:0000259" key="8">
    <source>
        <dbReference type="Pfam" id="PF01694"/>
    </source>
</evidence>
<evidence type="ECO:0000313" key="9">
    <source>
        <dbReference type="EMBL" id="MST75157.1"/>
    </source>
</evidence>
<dbReference type="GO" id="GO:0016020">
    <property type="term" value="C:membrane"/>
    <property type="evidence" value="ECO:0007669"/>
    <property type="project" value="UniProtKB-SubCell"/>
</dbReference>
<evidence type="ECO:0000256" key="6">
    <source>
        <dbReference type="ARBA" id="ARBA00023136"/>
    </source>
</evidence>
<comment type="subcellular location">
    <subcellularLocation>
        <location evidence="1">Membrane</location>
        <topology evidence="1">Multi-pass membrane protein</topology>
    </subcellularLocation>
</comment>
<feature type="transmembrane region" description="Helical" evidence="7">
    <location>
        <begin position="139"/>
        <end position="161"/>
    </location>
</feature>
<dbReference type="Proteomes" id="UP000474024">
    <property type="component" value="Unassembled WGS sequence"/>
</dbReference>
<accession>A0A6L5YSK3</accession>
<keyword evidence="4" id="KW-0378">Hydrolase</keyword>
<dbReference type="InterPro" id="IPR050925">
    <property type="entry name" value="Rhomboid_protease_S54"/>
</dbReference>
<dbReference type="InterPro" id="IPR035952">
    <property type="entry name" value="Rhomboid-like_sf"/>
</dbReference>
<evidence type="ECO:0000256" key="2">
    <source>
        <dbReference type="ARBA" id="ARBA00009045"/>
    </source>
</evidence>
<dbReference type="PANTHER" id="PTHR43731">
    <property type="entry name" value="RHOMBOID PROTEASE"/>
    <property type="match status" value="1"/>
</dbReference>
<feature type="transmembrane region" description="Helical" evidence="7">
    <location>
        <begin position="194"/>
        <end position="212"/>
    </location>
</feature>
<dbReference type="Gene3D" id="1.20.1540.10">
    <property type="entry name" value="Rhomboid-like"/>
    <property type="match status" value="1"/>
</dbReference>
<evidence type="ECO:0000313" key="10">
    <source>
        <dbReference type="Proteomes" id="UP000474024"/>
    </source>
</evidence>
<dbReference type="GO" id="GO:0006508">
    <property type="term" value="P:proteolysis"/>
    <property type="evidence" value="ECO:0007669"/>
    <property type="project" value="UniProtKB-KW"/>
</dbReference>
<dbReference type="Pfam" id="PF01694">
    <property type="entry name" value="Rhomboid"/>
    <property type="match status" value="1"/>
</dbReference>
<keyword evidence="5 7" id="KW-1133">Transmembrane helix</keyword>
<sequence length="221" mass="24598">MIYEDQPADFYGLITALEKNKKKLPFLSYIVTVILIAINVLVFIHLAVNGNPEKASYMLSKGAMYPVRIFQNGEYWRFITAAFLHFGMRHLVNNMFMLGYMGSWLEKAIGHVRFLILYLMSGIGGNLLSYLIMCKTGDYAVAAGASGAIFGVVGGTLWVVICHRGRYESLTTPGVIFMIAFSLYYGVVTAGTDNWGHIGGLFTGILMGMLLYRRKRSDSNS</sequence>
<feature type="transmembrane region" description="Helical" evidence="7">
    <location>
        <begin position="75"/>
        <end position="92"/>
    </location>
</feature>
<feature type="transmembrane region" description="Helical" evidence="7">
    <location>
        <begin position="26"/>
        <end position="48"/>
    </location>
</feature>
<reference evidence="9 10" key="1">
    <citation type="submission" date="2019-08" db="EMBL/GenBank/DDBJ databases">
        <title>In-depth cultivation of the pig gut microbiome towards novel bacterial diversity and tailored functional studies.</title>
        <authorList>
            <person name="Wylensek D."/>
            <person name="Hitch T.C.A."/>
            <person name="Clavel T."/>
        </authorList>
    </citation>
    <scope>NUCLEOTIDE SEQUENCE [LARGE SCALE GENOMIC DNA]</scope>
    <source>
        <strain evidence="9 10">MUC/MUC-530-WT-4D</strain>
    </source>
</reference>
<comment type="similarity">
    <text evidence="2">Belongs to the peptidase S54 family.</text>
</comment>
<comment type="caution">
    <text evidence="9">The sequence shown here is derived from an EMBL/GenBank/DDBJ whole genome shotgun (WGS) entry which is preliminary data.</text>
</comment>
<protein>
    <submittedName>
        <fullName evidence="9">Rhomboid family intramembrane serine protease</fullName>
    </submittedName>
</protein>
<keyword evidence="9" id="KW-0645">Protease</keyword>
<keyword evidence="6 7" id="KW-0472">Membrane</keyword>
<dbReference type="EMBL" id="VUNI01000014">
    <property type="protein sequence ID" value="MST75157.1"/>
    <property type="molecule type" value="Genomic_DNA"/>
</dbReference>
<evidence type="ECO:0000256" key="5">
    <source>
        <dbReference type="ARBA" id="ARBA00022989"/>
    </source>
</evidence>
<keyword evidence="3 7" id="KW-0812">Transmembrane</keyword>
<dbReference type="GO" id="GO:0004252">
    <property type="term" value="F:serine-type endopeptidase activity"/>
    <property type="evidence" value="ECO:0007669"/>
    <property type="project" value="InterPro"/>
</dbReference>
<dbReference type="AlphaFoldDB" id="A0A6L5YSK3"/>
<evidence type="ECO:0000256" key="1">
    <source>
        <dbReference type="ARBA" id="ARBA00004141"/>
    </source>
</evidence>
<name>A0A6L5YSK3_9FIRM</name>
<dbReference type="PANTHER" id="PTHR43731:SF14">
    <property type="entry name" value="PRESENILIN-ASSOCIATED RHOMBOID-LIKE PROTEIN, MITOCHONDRIAL"/>
    <property type="match status" value="1"/>
</dbReference>
<feature type="transmembrane region" description="Helical" evidence="7">
    <location>
        <begin position="112"/>
        <end position="133"/>
    </location>
</feature>
<dbReference type="SUPFAM" id="SSF144091">
    <property type="entry name" value="Rhomboid-like"/>
    <property type="match status" value="1"/>
</dbReference>
<organism evidence="9 10">
    <name type="scientific">Roseburia porci</name>
    <dbReference type="NCBI Taxonomy" id="2605790"/>
    <lineage>
        <taxon>Bacteria</taxon>
        <taxon>Bacillati</taxon>
        <taxon>Bacillota</taxon>
        <taxon>Clostridia</taxon>
        <taxon>Lachnospirales</taxon>
        <taxon>Lachnospiraceae</taxon>
        <taxon>Roseburia</taxon>
    </lineage>
</organism>
<evidence type="ECO:0000256" key="3">
    <source>
        <dbReference type="ARBA" id="ARBA00022692"/>
    </source>
</evidence>
<dbReference type="InterPro" id="IPR022764">
    <property type="entry name" value="Peptidase_S54_rhomboid_dom"/>
</dbReference>
<gene>
    <name evidence="9" type="ORF">FYJ75_08970</name>
</gene>
<evidence type="ECO:0000256" key="7">
    <source>
        <dbReference type="SAM" id="Phobius"/>
    </source>
</evidence>
<evidence type="ECO:0000256" key="4">
    <source>
        <dbReference type="ARBA" id="ARBA00022801"/>
    </source>
</evidence>
<proteinExistence type="inferred from homology"/>
<feature type="transmembrane region" description="Helical" evidence="7">
    <location>
        <begin position="170"/>
        <end position="188"/>
    </location>
</feature>